<dbReference type="FunFam" id="3.40.30.10:FF:000007">
    <property type="entry name" value="Thioredoxin-dependent thiol peroxidase"/>
    <property type="match status" value="1"/>
</dbReference>
<evidence type="ECO:0000256" key="10">
    <source>
        <dbReference type="ARBA" id="ARBA00038489"/>
    </source>
</evidence>
<evidence type="ECO:0000256" key="2">
    <source>
        <dbReference type="ARBA" id="ARBA00011245"/>
    </source>
</evidence>
<keyword evidence="4" id="KW-0575">Peroxidase</keyword>
<evidence type="ECO:0000259" key="14">
    <source>
        <dbReference type="PROSITE" id="PS51352"/>
    </source>
</evidence>
<keyword evidence="8" id="KW-0676">Redox-active center</keyword>
<dbReference type="PANTHER" id="PTHR42801:SF4">
    <property type="entry name" value="AHPC_TSA FAMILY PROTEIN"/>
    <property type="match status" value="1"/>
</dbReference>
<dbReference type="Pfam" id="PF00578">
    <property type="entry name" value="AhpC-TSA"/>
    <property type="match status" value="1"/>
</dbReference>
<evidence type="ECO:0000256" key="3">
    <source>
        <dbReference type="ARBA" id="ARBA00013017"/>
    </source>
</evidence>
<keyword evidence="5" id="KW-0049">Antioxidant</keyword>
<evidence type="ECO:0000256" key="11">
    <source>
        <dbReference type="ARBA" id="ARBA00042639"/>
    </source>
</evidence>
<keyword evidence="6" id="KW-0560">Oxidoreductase</keyword>
<dbReference type="InterPro" id="IPR036249">
    <property type="entry name" value="Thioredoxin-like_sf"/>
</dbReference>
<dbReference type="CDD" id="cd03017">
    <property type="entry name" value="PRX_BCP"/>
    <property type="match status" value="1"/>
</dbReference>
<evidence type="ECO:0000256" key="9">
    <source>
        <dbReference type="ARBA" id="ARBA00032824"/>
    </source>
</evidence>
<dbReference type="EMBL" id="JELX01003440">
    <property type="protein sequence ID" value="KYF52218.1"/>
    <property type="molecule type" value="Genomic_DNA"/>
</dbReference>
<comment type="similarity">
    <text evidence="10">Belongs to the peroxiredoxin family. BCP/PrxQ subfamily.</text>
</comment>
<dbReference type="AlphaFoldDB" id="A0A150P9R5"/>
<dbReference type="PANTHER" id="PTHR42801">
    <property type="entry name" value="THIOREDOXIN-DEPENDENT PEROXIDE REDUCTASE"/>
    <property type="match status" value="1"/>
</dbReference>
<dbReference type="InterPro" id="IPR013766">
    <property type="entry name" value="Thioredoxin_domain"/>
</dbReference>
<dbReference type="Proteomes" id="UP000075604">
    <property type="component" value="Unassembled WGS sequence"/>
</dbReference>
<reference evidence="15 16" key="1">
    <citation type="submission" date="2014-02" db="EMBL/GenBank/DDBJ databases">
        <title>The small core and large imbalanced accessory genome model reveals a collaborative survival strategy of Sorangium cellulosum strains in nature.</title>
        <authorList>
            <person name="Han K."/>
            <person name="Peng R."/>
            <person name="Blom J."/>
            <person name="Li Y.-Z."/>
        </authorList>
    </citation>
    <scope>NUCLEOTIDE SEQUENCE [LARGE SCALE GENOMIC DNA]</scope>
    <source>
        <strain evidence="15 16">So0157-18</strain>
    </source>
</reference>
<comment type="function">
    <text evidence="1">Thiol-specific peroxidase that catalyzes the reduction of hydrogen peroxide and organic hydroperoxides to water and alcohols, respectively. Plays a role in cell protection against oxidative stress by detoxifying peroxides and as sensor of hydrogen peroxide-mediated signaling events.</text>
</comment>
<dbReference type="PROSITE" id="PS51352">
    <property type="entry name" value="THIOREDOXIN_2"/>
    <property type="match status" value="1"/>
</dbReference>
<dbReference type="InterPro" id="IPR050924">
    <property type="entry name" value="Peroxiredoxin_BCP/PrxQ"/>
</dbReference>
<sequence length="155" mass="17232">MSVEIGKPFPRFALPNQDGKTVKLEDFAGKWLVVYFYPKDDTPGCTIQGKSFTASKEDFDKANVAVVGVSEDDVASHKSFCDKFSFTIDLLADTKHELLKAAGVGQSEWKGNLYWDRTTFVVDPQGVLRKTYLKVKPDGHEQALLKDIAELKAQG</sequence>
<evidence type="ECO:0000256" key="13">
    <source>
        <dbReference type="PIRSR" id="PIRSR000239-1"/>
    </source>
</evidence>
<feature type="active site" description="Cysteine sulfenic acid (-SOH) intermediate; for peroxidase activity" evidence="13">
    <location>
        <position position="45"/>
    </location>
</feature>
<evidence type="ECO:0000256" key="4">
    <source>
        <dbReference type="ARBA" id="ARBA00022559"/>
    </source>
</evidence>
<evidence type="ECO:0000256" key="12">
    <source>
        <dbReference type="ARBA" id="ARBA00049091"/>
    </source>
</evidence>
<dbReference type="InterPro" id="IPR024706">
    <property type="entry name" value="Peroxiredoxin_AhpC-typ"/>
</dbReference>
<evidence type="ECO:0000256" key="6">
    <source>
        <dbReference type="ARBA" id="ARBA00023002"/>
    </source>
</evidence>
<evidence type="ECO:0000256" key="1">
    <source>
        <dbReference type="ARBA" id="ARBA00003330"/>
    </source>
</evidence>
<dbReference type="PIRSF" id="PIRSF000239">
    <property type="entry name" value="AHPC"/>
    <property type="match status" value="1"/>
</dbReference>
<dbReference type="GO" id="GO:0005737">
    <property type="term" value="C:cytoplasm"/>
    <property type="evidence" value="ECO:0007669"/>
    <property type="project" value="TreeGrafter"/>
</dbReference>
<dbReference type="GO" id="GO:0008379">
    <property type="term" value="F:thioredoxin peroxidase activity"/>
    <property type="evidence" value="ECO:0007669"/>
    <property type="project" value="TreeGrafter"/>
</dbReference>
<dbReference type="SUPFAM" id="SSF52833">
    <property type="entry name" value="Thioredoxin-like"/>
    <property type="match status" value="1"/>
</dbReference>
<evidence type="ECO:0000313" key="15">
    <source>
        <dbReference type="EMBL" id="KYF52218.1"/>
    </source>
</evidence>
<dbReference type="Gene3D" id="3.40.30.10">
    <property type="entry name" value="Glutaredoxin"/>
    <property type="match status" value="1"/>
</dbReference>
<evidence type="ECO:0000313" key="16">
    <source>
        <dbReference type="Proteomes" id="UP000075604"/>
    </source>
</evidence>
<dbReference type="InterPro" id="IPR000866">
    <property type="entry name" value="AhpC/TSA"/>
</dbReference>
<comment type="subunit">
    <text evidence="2">Monomer.</text>
</comment>
<feature type="domain" description="Thioredoxin" evidence="14">
    <location>
        <begin position="3"/>
        <end position="153"/>
    </location>
</feature>
<dbReference type="GO" id="GO:0034599">
    <property type="term" value="P:cellular response to oxidative stress"/>
    <property type="evidence" value="ECO:0007669"/>
    <property type="project" value="TreeGrafter"/>
</dbReference>
<name>A0A150P9R5_SORCE</name>
<evidence type="ECO:0000256" key="5">
    <source>
        <dbReference type="ARBA" id="ARBA00022862"/>
    </source>
</evidence>
<evidence type="ECO:0000256" key="7">
    <source>
        <dbReference type="ARBA" id="ARBA00023157"/>
    </source>
</evidence>
<dbReference type="GO" id="GO:0045454">
    <property type="term" value="P:cell redox homeostasis"/>
    <property type="evidence" value="ECO:0007669"/>
    <property type="project" value="TreeGrafter"/>
</dbReference>
<dbReference type="EC" id="1.11.1.24" evidence="3"/>
<organism evidence="15 16">
    <name type="scientific">Sorangium cellulosum</name>
    <name type="common">Polyangium cellulosum</name>
    <dbReference type="NCBI Taxonomy" id="56"/>
    <lineage>
        <taxon>Bacteria</taxon>
        <taxon>Pseudomonadati</taxon>
        <taxon>Myxococcota</taxon>
        <taxon>Polyangia</taxon>
        <taxon>Polyangiales</taxon>
        <taxon>Polyangiaceae</taxon>
        <taxon>Sorangium</taxon>
    </lineage>
</organism>
<keyword evidence="7" id="KW-1015">Disulfide bond</keyword>
<accession>A0A150P9R5</accession>
<evidence type="ECO:0000256" key="8">
    <source>
        <dbReference type="ARBA" id="ARBA00023284"/>
    </source>
</evidence>
<protein>
    <recommendedName>
        <fullName evidence="3">thioredoxin-dependent peroxiredoxin</fullName>
        <ecNumber evidence="3">1.11.1.24</ecNumber>
    </recommendedName>
    <alternativeName>
        <fullName evidence="9">Thioredoxin peroxidase</fullName>
    </alternativeName>
    <alternativeName>
        <fullName evidence="11">Thioredoxin-dependent peroxiredoxin Bcp</fullName>
    </alternativeName>
</protein>
<comment type="caution">
    <text evidence="15">The sequence shown here is derived from an EMBL/GenBank/DDBJ whole genome shotgun (WGS) entry which is preliminary data.</text>
</comment>
<proteinExistence type="inferred from homology"/>
<gene>
    <name evidence="15" type="ORF">BE04_36635</name>
</gene>
<comment type="catalytic activity">
    <reaction evidence="12">
        <text>a hydroperoxide + [thioredoxin]-dithiol = an alcohol + [thioredoxin]-disulfide + H2O</text>
        <dbReference type="Rhea" id="RHEA:62620"/>
        <dbReference type="Rhea" id="RHEA-COMP:10698"/>
        <dbReference type="Rhea" id="RHEA-COMP:10700"/>
        <dbReference type="ChEBI" id="CHEBI:15377"/>
        <dbReference type="ChEBI" id="CHEBI:29950"/>
        <dbReference type="ChEBI" id="CHEBI:30879"/>
        <dbReference type="ChEBI" id="CHEBI:35924"/>
        <dbReference type="ChEBI" id="CHEBI:50058"/>
        <dbReference type="EC" id="1.11.1.24"/>
    </reaction>
</comment>